<proteinExistence type="predicted"/>
<keyword evidence="1" id="KW-0812">Transmembrane</keyword>
<feature type="transmembrane region" description="Helical" evidence="1">
    <location>
        <begin position="99"/>
        <end position="118"/>
    </location>
</feature>
<name>A0A3M0ISM0_9ACTN</name>
<dbReference type="RefSeq" id="WP_121890082.1">
    <property type="nucleotide sequence ID" value="NZ_PENI01000008.1"/>
</dbReference>
<evidence type="ECO:0000313" key="2">
    <source>
        <dbReference type="EMBL" id="RMB85106.1"/>
    </source>
</evidence>
<dbReference type="EMBL" id="PENI01000008">
    <property type="protein sequence ID" value="RMB85106.1"/>
    <property type="molecule type" value="Genomic_DNA"/>
</dbReference>
<reference evidence="2 3" key="1">
    <citation type="submission" date="2017-11" db="EMBL/GenBank/DDBJ databases">
        <title>Draft genome of actinobacteria isolated from guarana (Paullinia cupana (Mart.) Ducke.</title>
        <authorList>
            <person name="Siqueira K.A."/>
            <person name="Liotti R.G."/>
            <person name="Mendes T.A.O."/>
            <person name="Soares M.A."/>
        </authorList>
    </citation>
    <scope>NUCLEOTIDE SEQUENCE [LARGE SCALE GENOMIC DNA]</scope>
    <source>
        <strain evidence="2 3">193</strain>
    </source>
</reference>
<feature type="transmembrane region" description="Helical" evidence="1">
    <location>
        <begin position="43"/>
        <end position="61"/>
    </location>
</feature>
<accession>A0A3M0ISM0</accession>
<comment type="caution">
    <text evidence="2">The sequence shown here is derived from an EMBL/GenBank/DDBJ whole genome shotgun (WGS) entry which is preliminary data.</text>
</comment>
<organism evidence="2 3">
    <name type="scientific">Streptomyces shenzhenensis</name>
    <dbReference type="NCBI Taxonomy" id="943815"/>
    <lineage>
        <taxon>Bacteria</taxon>
        <taxon>Bacillati</taxon>
        <taxon>Actinomycetota</taxon>
        <taxon>Actinomycetes</taxon>
        <taxon>Kitasatosporales</taxon>
        <taxon>Streptomycetaceae</taxon>
        <taxon>Streptomyces</taxon>
    </lineage>
</organism>
<protein>
    <submittedName>
        <fullName evidence="2">Uncharacterized protein</fullName>
    </submittedName>
</protein>
<dbReference type="OrthoDB" id="4310745at2"/>
<feature type="transmembrane region" description="Helical" evidence="1">
    <location>
        <begin position="12"/>
        <end position="31"/>
    </location>
</feature>
<keyword evidence="3" id="KW-1185">Reference proteome</keyword>
<dbReference type="AlphaFoldDB" id="A0A3M0ISM0"/>
<keyword evidence="1" id="KW-1133">Transmembrane helix</keyword>
<keyword evidence="1" id="KW-0472">Membrane</keyword>
<gene>
    <name evidence="2" type="ORF">CTZ28_15975</name>
</gene>
<feature type="transmembrane region" description="Helical" evidence="1">
    <location>
        <begin position="73"/>
        <end position="93"/>
    </location>
</feature>
<evidence type="ECO:0000313" key="3">
    <source>
        <dbReference type="Proteomes" id="UP000270471"/>
    </source>
</evidence>
<sequence>MISVFSQVKSFFVNLFLWSLFVVGLALSGAAKQIFDDNTQQNLATYGGGVVALIAGSRIAQKPRIKAFLGRPGTLWFLFLFNGAAAAGMYVAMDGVDRYVGAGMMGLVSLGALGGLVASRKKSTGGHPHRVDPDGPWA</sequence>
<dbReference type="Proteomes" id="UP000270471">
    <property type="component" value="Unassembled WGS sequence"/>
</dbReference>
<evidence type="ECO:0000256" key="1">
    <source>
        <dbReference type="SAM" id="Phobius"/>
    </source>
</evidence>